<feature type="compositionally biased region" description="Basic and acidic residues" evidence="2">
    <location>
        <begin position="46"/>
        <end position="68"/>
    </location>
</feature>
<dbReference type="GO" id="GO:0030992">
    <property type="term" value="C:intraciliary transport particle B"/>
    <property type="evidence" value="ECO:0007669"/>
    <property type="project" value="InterPro"/>
</dbReference>
<keyword evidence="3" id="KW-0282">Flagellum</keyword>
<dbReference type="OrthoDB" id="444379at2759"/>
<evidence type="ECO:0000256" key="1">
    <source>
        <dbReference type="SAM" id="Coils"/>
    </source>
</evidence>
<dbReference type="EMBL" id="KK107599">
    <property type="protein sequence ID" value="EZA48582.1"/>
    <property type="molecule type" value="Genomic_DNA"/>
</dbReference>
<dbReference type="GO" id="GO:0005929">
    <property type="term" value="C:cilium"/>
    <property type="evidence" value="ECO:0007669"/>
    <property type="project" value="TreeGrafter"/>
</dbReference>
<proteinExistence type="predicted"/>
<dbReference type="STRING" id="2015173.A0A026VXT6"/>
<dbReference type="OMA" id="RYWEELM"/>
<organism evidence="3 5">
    <name type="scientific">Ooceraea biroi</name>
    <name type="common">Clonal raider ant</name>
    <name type="synonym">Cerapachys biroi</name>
    <dbReference type="NCBI Taxonomy" id="2015173"/>
    <lineage>
        <taxon>Eukaryota</taxon>
        <taxon>Metazoa</taxon>
        <taxon>Ecdysozoa</taxon>
        <taxon>Arthropoda</taxon>
        <taxon>Hexapoda</taxon>
        <taxon>Insecta</taxon>
        <taxon>Pterygota</taxon>
        <taxon>Neoptera</taxon>
        <taxon>Endopterygota</taxon>
        <taxon>Hymenoptera</taxon>
        <taxon>Apocrita</taxon>
        <taxon>Aculeata</taxon>
        <taxon>Formicoidea</taxon>
        <taxon>Formicidae</taxon>
        <taxon>Dorylinae</taxon>
        <taxon>Ooceraea</taxon>
    </lineage>
</organism>
<accession>A0A026VXT6</accession>
<dbReference type="Proteomes" id="UP000279307">
    <property type="component" value="Chromosome 12"/>
</dbReference>
<evidence type="ECO:0000256" key="2">
    <source>
        <dbReference type="SAM" id="MobiDB-lite"/>
    </source>
</evidence>
<reference evidence="4" key="3">
    <citation type="submission" date="2018-07" db="EMBL/GenBank/DDBJ databases">
        <authorList>
            <person name="Mckenzie S.K."/>
            <person name="Kronauer D.J.C."/>
        </authorList>
    </citation>
    <scope>NUCLEOTIDE SEQUENCE</scope>
    <source>
        <strain evidence="4">Clonal line C1</strain>
    </source>
</reference>
<dbReference type="PANTHER" id="PTHR31432:SF0">
    <property type="entry name" value="INTRAFLAGELLAR TRANSPORT PROTEIN 74 HOMOLOG"/>
    <property type="match status" value="1"/>
</dbReference>
<keyword evidence="3" id="KW-0966">Cell projection</keyword>
<evidence type="ECO:0000313" key="3">
    <source>
        <dbReference type="EMBL" id="EZA48582.1"/>
    </source>
</evidence>
<feature type="coiled-coil region" evidence="1">
    <location>
        <begin position="282"/>
        <end position="508"/>
    </location>
</feature>
<dbReference type="GO" id="GO:0048487">
    <property type="term" value="F:beta-tubulin binding"/>
    <property type="evidence" value="ECO:0007669"/>
    <property type="project" value="InterPro"/>
</dbReference>
<evidence type="ECO:0000313" key="5">
    <source>
        <dbReference type="Proteomes" id="UP000053097"/>
    </source>
</evidence>
<dbReference type="EMBL" id="QOIP01000012">
    <property type="protein sequence ID" value="RLU15856.1"/>
    <property type="molecule type" value="Genomic_DNA"/>
</dbReference>
<gene>
    <name evidence="4" type="ORF">DMN91_011612</name>
    <name evidence="3" type="ORF">X777_13650</name>
</gene>
<reference evidence="3 5" key="1">
    <citation type="journal article" date="2014" name="Curr. Biol.">
        <title>The genome of the clonal raider ant Cerapachys biroi.</title>
        <authorList>
            <person name="Oxley P.R."/>
            <person name="Ji L."/>
            <person name="Fetter-Pruneda I."/>
            <person name="McKenzie S.K."/>
            <person name="Li C."/>
            <person name="Hu H."/>
            <person name="Zhang G."/>
            <person name="Kronauer D.J."/>
        </authorList>
    </citation>
    <scope>NUCLEOTIDE SEQUENCE [LARGE SCALE GENOMIC DNA]</scope>
</reference>
<dbReference type="GO" id="GO:0035735">
    <property type="term" value="P:intraciliary transport involved in cilium assembly"/>
    <property type="evidence" value="ECO:0007669"/>
    <property type="project" value="TreeGrafter"/>
</dbReference>
<keyword evidence="1" id="KW-0175">Coiled coil</keyword>
<dbReference type="PANTHER" id="PTHR31432">
    <property type="entry name" value="INTRAFLAGELLAR TRANSPORT PROTEIN 74 HOMOLOG"/>
    <property type="match status" value="1"/>
</dbReference>
<reference evidence="4 6" key="2">
    <citation type="journal article" date="2018" name="Genome Res.">
        <title>The genomic architecture and molecular evolution of ant odorant receptors.</title>
        <authorList>
            <person name="McKenzie S.K."/>
            <person name="Kronauer D.J.C."/>
        </authorList>
    </citation>
    <scope>NUCLEOTIDE SEQUENCE [LARGE SCALE GENOMIC DNA]</scope>
    <source>
        <strain evidence="4">Clonal line C1</strain>
    </source>
</reference>
<sequence length="698" mass="81418">MHRPVPIPSPVVSTIAVAWQPLIDAAFERERRQWRHPTERTVTGMEFEKGSSAKIGERPITRWRRDQEEAGPSSKVDRPPTGIVRPQSKYERPRSRRGHKDGETMEYASSATFRTATPGRFALARPPSASMTSGRAPTAGPGLTRIGSALARTGTGLATAKPFSVNMLDRPITQHGIAGVRPGTTKGLPMRQIQDKRYYEGLLQLKLRELTQEVGTIMKDIDVQNKEKTTYIHYDKRAKSLAAELTTLQAELADYNLVVDKMTLDVDKEVIEQEAKELALMNEHKTAEVERMFEQRKQMEQKLNKMQKDIENERKRTEHIIESMDPHTKEKYDELFRQKTELQEQAQQMQRELDQLSKEQAHLEEQIALSQLKQEAVKLQVRIIEAEEKRDRLREEERKRLSPEDEKEQLLQRIKCDNSDIAATEAQIAEKERKMTEVEQQLEQLEADIEDNRSEKQVKYQELRKREEMMEEFMSTYEHNKQEEMKKLEKLEGEIVDKLEAVANAVENNEYLTEAEEAAILRDKLPYNDYEMTHRENDFEELKKDYAAMQQMFNRLRILEEKLHVESKQLKEKLKKQQSELITLEDLDGLKTRNELERDELMAEREGLVSQESVCGDELKSLRAEHNELKEQLAKYAMYPEISNLENKLEKLKEDNNKIEEFIAKEKARVNYEPLKEKAFKMINDYSALLQENLKSVY</sequence>
<keyword evidence="3" id="KW-0969">Cilium</keyword>
<feature type="coiled-coil region" evidence="1">
    <location>
        <begin position="619"/>
        <end position="669"/>
    </location>
</feature>
<dbReference type="Proteomes" id="UP000053097">
    <property type="component" value="Unassembled WGS sequence"/>
</dbReference>
<protein>
    <submittedName>
        <fullName evidence="3">Intraflagellar transport protein 74-like protein</fullName>
    </submittedName>
</protein>
<dbReference type="InterPro" id="IPR029602">
    <property type="entry name" value="IFT74"/>
</dbReference>
<dbReference type="AlphaFoldDB" id="A0A026VXT6"/>
<name>A0A026VXT6_OOCBI</name>
<feature type="region of interest" description="Disordered" evidence="2">
    <location>
        <begin position="34"/>
        <end position="105"/>
    </location>
</feature>
<evidence type="ECO:0000313" key="4">
    <source>
        <dbReference type="EMBL" id="RLU15856.1"/>
    </source>
</evidence>
<evidence type="ECO:0000313" key="6">
    <source>
        <dbReference type="Proteomes" id="UP000279307"/>
    </source>
</evidence>
<feature type="coiled-coil region" evidence="1">
    <location>
        <begin position="556"/>
        <end position="587"/>
    </location>
</feature>
<keyword evidence="5" id="KW-1185">Reference proteome</keyword>